<dbReference type="Pfam" id="PF00806">
    <property type="entry name" value="PUF"/>
    <property type="match status" value="5"/>
</dbReference>
<dbReference type="SMART" id="SM00025">
    <property type="entry name" value="Pumilio"/>
    <property type="match status" value="6"/>
</dbReference>
<evidence type="ECO:0000256" key="3">
    <source>
        <dbReference type="SAM" id="MobiDB-lite"/>
    </source>
</evidence>
<name>A0A8H3GJ96_9AGAM</name>
<gene>
    <name evidence="6" type="ORF">RDB_LOCUS80668</name>
</gene>
<feature type="repeat" description="Pumilio" evidence="2">
    <location>
        <begin position="820"/>
        <end position="859"/>
    </location>
</feature>
<dbReference type="Pfam" id="PF00264">
    <property type="entry name" value="Tyrosinase"/>
    <property type="match status" value="1"/>
</dbReference>
<dbReference type="GO" id="GO:0005737">
    <property type="term" value="C:cytoplasm"/>
    <property type="evidence" value="ECO:0007669"/>
    <property type="project" value="TreeGrafter"/>
</dbReference>
<feature type="signal peptide" evidence="4">
    <location>
        <begin position="1"/>
        <end position="18"/>
    </location>
</feature>
<feature type="domain" description="PUM-HD" evidence="5">
    <location>
        <begin position="610"/>
        <end position="961"/>
    </location>
</feature>
<dbReference type="Proteomes" id="UP000663826">
    <property type="component" value="Unassembled WGS sequence"/>
</dbReference>
<feature type="region of interest" description="Disordered" evidence="3">
    <location>
        <begin position="411"/>
        <end position="430"/>
    </location>
</feature>
<dbReference type="PANTHER" id="PTHR12537">
    <property type="entry name" value="RNA BINDING PROTEIN PUMILIO-RELATED"/>
    <property type="match status" value="1"/>
</dbReference>
<evidence type="ECO:0000313" key="6">
    <source>
        <dbReference type="EMBL" id="CAE6452850.1"/>
    </source>
</evidence>
<evidence type="ECO:0000256" key="1">
    <source>
        <dbReference type="ARBA" id="ARBA00022737"/>
    </source>
</evidence>
<dbReference type="PRINTS" id="PR00092">
    <property type="entry name" value="TYROSINASE"/>
</dbReference>
<organism evidence="6 7">
    <name type="scientific">Rhizoctonia solani</name>
    <dbReference type="NCBI Taxonomy" id="456999"/>
    <lineage>
        <taxon>Eukaryota</taxon>
        <taxon>Fungi</taxon>
        <taxon>Dikarya</taxon>
        <taxon>Basidiomycota</taxon>
        <taxon>Agaricomycotina</taxon>
        <taxon>Agaricomycetes</taxon>
        <taxon>Cantharellales</taxon>
        <taxon>Ceratobasidiaceae</taxon>
        <taxon>Rhizoctonia</taxon>
    </lineage>
</organism>
<dbReference type="PROSITE" id="PS50303">
    <property type="entry name" value="PUM_HD"/>
    <property type="match status" value="1"/>
</dbReference>
<feature type="region of interest" description="Disordered" evidence="3">
    <location>
        <begin position="486"/>
        <end position="512"/>
    </location>
</feature>
<keyword evidence="4" id="KW-0732">Signal</keyword>
<dbReference type="InterPro" id="IPR001313">
    <property type="entry name" value="Pumilio_RNA-bd_rpt"/>
</dbReference>
<dbReference type="InterPro" id="IPR016024">
    <property type="entry name" value="ARM-type_fold"/>
</dbReference>
<dbReference type="Gene3D" id="1.25.10.10">
    <property type="entry name" value="Leucine-rich Repeat Variant"/>
    <property type="match status" value="1"/>
</dbReference>
<evidence type="ECO:0000256" key="4">
    <source>
        <dbReference type="SAM" id="SignalP"/>
    </source>
</evidence>
<feature type="repeat" description="Pumilio" evidence="2">
    <location>
        <begin position="707"/>
        <end position="746"/>
    </location>
</feature>
<dbReference type="EMBL" id="CAJMWQ010001502">
    <property type="protein sequence ID" value="CAE6452850.1"/>
    <property type="molecule type" value="Genomic_DNA"/>
</dbReference>
<keyword evidence="1" id="KW-0677">Repeat</keyword>
<dbReference type="AlphaFoldDB" id="A0A8H3GJ96"/>
<comment type="caution">
    <text evidence="6">The sequence shown here is derived from an EMBL/GenBank/DDBJ whole genome shotgun (WGS) entry which is preliminary data.</text>
</comment>
<dbReference type="InterPro" id="IPR011989">
    <property type="entry name" value="ARM-like"/>
</dbReference>
<dbReference type="SUPFAM" id="SSF48056">
    <property type="entry name" value="Di-copper centre-containing domain"/>
    <property type="match status" value="1"/>
</dbReference>
<accession>A0A8H3GJ96</accession>
<dbReference type="InterPro" id="IPR033133">
    <property type="entry name" value="PUM-HD"/>
</dbReference>
<dbReference type="PROSITE" id="PS00498">
    <property type="entry name" value="TYROSINASE_2"/>
    <property type="match status" value="1"/>
</dbReference>
<dbReference type="PANTHER" id="PTHR12537:SF48">
    <property type="entry name" value="MEIOTIC COILED-COIL PROTEIN 2"/>
    <property type="match status" value="1"/>
</dbReference>
<evidence type="ECO:0000313" key="7">
    <source>
        <dbReference type="Proteomes" id="UP000663826"/>
    </source>
</evidence>
<dbReference type="GO" id="GO:0010608">
    <property type="term" value="P:post-transcriptional regulation of gene expression"/>
    <property type="evidence" value="ECO:0007669"/>
    <property type="project" value="TreeGrafter"/>
</dbReference>
<reference evidence="6" key="1">
    <citation type="submission" date="2021-01" db="EMBL/GenBank/DDBJ databases">
        <authorList>
            <person name="Kaushik A."/>
        </authorList>
    </citation>
    <scope>NUCLEOTIDE SEQUENCE</scope>
    <source>
        <strain evidence="6">AG1-1B</strain>
    </source>
</reference>
<sequence length="967" mass="106929">MKLAGLLSVAALVLGALATDSEAEAQTNAGGKCHKPAKRREWRTLSRNEKKAFVNAIKCLQEPYKDGDMTSGISPTGATPDMPAYNPKSSYYDDFVYTHIDSSIKDHFTGIFLPWHRWYLHTFHEALKKQCGYKGVLPYWNWSLDVANMTAAPVYDPDPEVGMGRFGTPIMDGAFKDSRREYPVPHVINRTYSHYPFKINRPPFVYLQPDLAVSDILAPGNIAAIVNRSEGNFTNFAYELDGVRTQGPHNTMHLMMPGDISNPFWSPNDPLFFLIHGNLDCIWAKWQNADPKNKRAFGGGLTQDIFNYDTYPVGAPPAAKTSSELPTVGLSRPVTVSEVFETKNDYLCYPVFVYVAFVAYTKFPSSRMGWDTSRPLFNSTKNDSIKLPDPESPEHITMMLRNLGITPSPRPITATPGDISSSPSTPPTLSPTTQIMSLGSSSTIHTPTPTRVTEPSLFAPTLTDPPSQPLFSAVMDTPTARRISMSSASDEVLVPGPQARRNTTTNPPPRMATIGGPAPHSHERVMSWMQRQKLSSTQSSPALASFGQMPSRQDWLPLAGSSQMPVTGTNPQVLPGWNVPHAVGAGMWNAQTQPLVRPNVPFTGRDDRKIPESALHEPINFLRLLQPTAQPPYALFVTRIVKNSDQQASIFLQQKLKAATSEETRKPIVDAIVEQGVDMMMNRFGNWAVQRCLEAPCTPRERKRVADVMRGRVIELATNCYGTHVVQKALDCAETIRMMVVSEMLQGDLATTLMNKHASHVWTKVMELSWSDSAPPIFDYVNKAMQGRWADLARHETGSLIVQHAFENLDDSDKADCVREVLDGIDVLALDQWGSWVVQHLLENGTENDRAQAVSALVQHIPTLVVDPQGIKVIEKAIKSGGPSAVEIVARRLSEPAKSGRRPMIVDLALGAMGSQLISMILPMLNKAMWTVLHDSVKGHIVTLKGSKSGSRIVWLFERTKAQHNTN</sequence>
<dbReference type="Gene3D" id="1.10.1280.10">
    <property type="entry name" value="Di-copper center containing domain from catechol oxidase"/>
    <property type="match status" value="1"/>
</dbReference>
<feature type="chain" id="PRO_5034116920" description="PUM-HD domain-containing protein" evidence="4">
    <location>
        <begin position="19"/>
        <end position="967"/>
    </location>
</feature>
<evidence type="ECO:0000259" key="5">
    <source>
        <dbReference type="PROSITE" id="PS50303"/>
    </source>
</evidence>
<dbReference type="InterPro" id="IPR002227">
    <property type="entry name" value="Tyrosinase_Cu-bd"/>
</dbReference>
<protein>
    <recommendedName>
        <fullName evidence="5">PUM-HD domain-containing protein</fullName>
    </recommendedName>
</protein>
<proteinExistence type="predicted"/>
<dbReference type="PROSITE" id="PS50302">
    <property type="entry name" value="PUM"/>
    <property type="match status" value="2"/>
</dbReference>
<dbReference type="GO" id="GO:0003730">
    <property type="term" value="F:mRNA 3'-UTR binding"/>
    <property type="evidence" value="ECO:0007669"/>
    <property type="project" value="TreeGrafter"/>
</dbReference>
<dbReference type="GO" id="GO:0016491">
    <property type="term" value="F:oxidoreductase activity"/>
    <property type="evidence" value="ECO:0007669"/>
    <property type="project" value="InterPro"/>
</dbReference>
<evidence type="ECO:0000256" key="2">
    <source>
        <dbReference type="PROSITE-ProRule" id="PRU00317"/>
    </source>
</evidence>
<dbReference type="SUPFAM" id="SSF48371">
    <property type="entry name" value="ARM repeat"/>
    <property type="match status" value="1"/>
</dbReference>
<dbReference type="InterPro" id="IPR008922">
    <property type="entry name" value="Di-copper_centre_dom_sf"/>
</dbReference>